<dbReference type="AlphaFoldDB" id="A0A6J4E7G8"/>
<feature type="domain" description="Flagellar hook-length control protein-like C-terminal" evidence="2">
    <location>
        <begin position="313"/>
        <end position="391"/>
    </location>
</feature>
<feature type="compositionally biased region" description="Gly residues" evidence="1">
    <location>
        <begin position="404"/>
        <end position="419"/>
    </location>
</feature>
<feature type="compositionally biased region" description="Basic and acidic residues" evidence="1">
    <location>
        <begin position="47"/>
        <end position="80"/>
    </location>
</feature>
<dbReference type="Proteomes" id="UP000509383">
    <property type="component" value="Chromosome"/>
</dbReference>
<name>A0A6J4E7G8_9PSED</name>
<dbReference type="EMBL" id="AP023189">
    <property type="protein sequence ID" value="BCG25727.1"/>
    <property type="molecule type" value="Genomic_DNA"/>
</dbReference>
<dbReference type="CDD" id="cd17470">
    <property type="entry name" value="T3SS_Flik_C"/>
    <property type="match status" value="1"/>
</dbReference>
<organism evidence="3 4">
    <name type="scientific">Pseudomonas tohonis</name>
    <dbReference type="NCBI Taxonomy" id="2725477"/>
    <lineage>
        <taxon>Bacteria</taxon>
        <taxon>Pseudomonadati</taxon>
        <taxon>Pseudomonadota</taxon>
        <taxon>Gammaproteobacteria</taxon>
        <taxon>Pseudomonadales</taxon>
        <taxon>Pseudomonadaceae</taxon>
        <taxon>Pseudomonas</taxon>
    </lineage>
</organism>
<protein>
    <submittedName>
        <fullName evidence="3">Flagellar hook-length control protein FliK</fullName>
    </submittedName>
</protein>
<evidence type="ECO:0000256" key="1">
    <source>
        <dbReference type="SAM" id="MobiDB-lite"/>
    </source>
</evidence>
<feature type="region of interest" description="Disordered" evidence="1">
    <location>
        <begin position="393"/>
        <end position="421"/>
    </location>
</feature>
<dbReference type="Gene3D" id="3.30.750.140">
    <property type="match status" value="1"/>
</dbReference>
<dbReference type="Pfam" id="PF02120">
    <property type="entry name" value="Flg_hook"/>
    <property type="match status" value="1"/>
</dbReference>
<keyword evidence="3" id="KW-0969">Cilium</keyword>
<sequence length="447" mass="46478">MPVATDMLLQASPDVKPKVQAAKAQVKAPEPSRNAAPSFAQVYAKEQQAKPVERNEPAAKPARDKPDDTRKADDSADRPANDSTGKPSTVADSGNDLPADRDGGKGSGGGSDARDDTVTASDGTQPEDPVIDPLLLMAMSGQIAPPVVEPPAPEVTLPTGLPGVAATTPGTSTLEVDAQADPLQGFAGMQVGLQTTGEGDQVQVATTTTVTTQNSASAGQSFASAMAAFSDKPAETTEAPVDVELPVAELSEQLTQGLGESKSEIRSEVLDSRLNALGQAISQQSALAQRTPALVPGQPVAMNQGGWSEAVVDRVMWLSSQNLKSAEIQLDPQELGRLEVRIHMNQDQTQVTFASPNAGVRDALEGQMHRLRDMFSQQGMNQLDVNVSDQSLNRGWQGQQSNEGGSGRGNGGTSHLGGGGDEEIAVGISEIRSPTASGGRGLVDYYA</sequence>
<dbReference type="PANTHER" id="PTHR37533">
    <property type="entry name" value="FLAGELLAR HOOK-LENGTH CONTROL PROTEIN"/>
    <property type="match status" value="1"/>
</dbReference>
<feature type="region of interest" description="Disordered" evidence="1">
    <location>
        <begin position="1"/>
        <end position="130"/>
    </location>
</feature>
<evidence type="ECO:0000313" key="3">
    <source>
        <dbReference type="EMBL" id="BCG25727.1"/>
    </source>
</evidence>
<evidence type="ECO:0000259" key="2">
    <source>
        <dbReference type="Pfam" id="PF02120"/>
    </source>
</evidence>
<dbReference type="InterPro" id="IPR021136">
    <property type="entry name" value="Flagellar_hook_control-like_C"/>
</dbReference>
<gene>
    <name evidence="3" type="ORF">TUM18999_39180</name>
</gene>
<evidence type="ECO:0000313" key="4">
    <source>
        <dbReference type="Proteomes" id="UP000509383"/>
    </source>
</evidence>
<reference evidence="3 4" key="1">
    <citation type="submission" date="2020-05" db="EMBL/GenBank/DDBJ databases">
        <title>Characterization of novel class B3 metallo-beta-lactamase from novel Pseudomonas species.</title>
        <authorList>
            <person name="Yamada K."/>
            <person name="Aoki K."/>
            <person name="Ishii Y."/>
        </authorList>
    </citation>
    <scope>NUCLEOTIDE SEQUENCE [LARGE SCALE GENOMIC DNA]</scope>
    <source>
        <strain evidence="3 4">TUM18999</strain>
    </source>
</reference>
<dbReference type="PANTHER" id="PTHR37533:SF2">
    <property type="entry name" value="FLAGELLAR HOOK-LENGTH CONTROL PROTEIN"/>
    <property type="match status" value="1"/>
</dbReference>
<dbReference type="KEGG" id="ptw:TUM18999_39180"/>
<feature type="compositionally biased region" description="Polar residues" evidence="1">
    <location>
        <begin position="81"/>
        <end position="92"/>
    </location>
</feature>
<keyword evidence="3" id="KW-0282">Flagellum</keyword>
<keyword evidence="3" id="KW-0966">Cell projection</keyword>
<dbReference type="InterPro" id="IPR038610">
    <property type="entry name" value="FliK-like_C_sf"/>
</dbReference>
<dbReference type="RefSeq" id="WP_173177792.1">
    <property type="nucleotide sequence ID" value="NZ_AP023189.1"/>
</dbReference>
<dbReference type="InterPro" id="IPR052563">
    <property type="entry name" value="FliK"/>
</dbReference>
<feature type="compositionally biased region" description="Low complexity" evidence="1">
    <location>
        <begin position="18"/>
        <end position="29"/>
    </location>
</feature>
<proteinExistence type="predicted"/>
<accession>A0A6J4E7G8</accession>